<comment type="caution">
    <text evidence="3">The sequence shown here is derived from an EMBL/GenBank/DDBJ whole genome shotgun (WGS) entry which is preliminary data.</text>
</comment>
<name>A0A7X2P264_9FIRM</name>
<dbReference type="PROSITE" id="PS51257">
    <property type="entry name" value="PROKAR_LIPOPROTEIN"/>
    <property type="match status" value="1"/>
</dbReference>
<feature type="chain" id="PRO_5030933962" evidence="2">
    <location>
        <begin position="25"/>
        <end position="176"/>
    </location>
</feature>
<keyword evidence="2" id="KW-0732">Signal</keyword>
<feature type="compositionally biased region" description="Low complexity" evidence="1">
    <location>
        <begin position="127"/>
        <end position="142"/>
    </location>
</feature>
<sequence>MKQQKFFVIVITVCALLLSLTGCASSSAFDGSSAKNADSYHLDVKIMNGTDTHTLELKQGDTLKILFETVKGALEMKITSPDGTSLYQGDGTVTEFTVEAPVDGPYAIVVAGQNAKGRIHVDVEKVPASTEPAETPEPSNSTVEEEILPAEAPTRETTDTSVSIAPPVQEHNIRMP</sequence>
<protein>
    <submittedName>
        <fullName evidence="3">Uncharacterized protein</fullName>
    </submittedName>
</protein>
<dbReference type="Proteomes" id="UP000440513">
    <property type="component" value="Unassembled WGS sequence"/>
</dbReference>
<evidence type="ECO:0000256" key="1">
    <source>
        <dbReference type="SAM" id="MobiDB-lite"/>
    </source>
</evidence>
<feature type="signal peptide" evidence="2">
    <location>
        <begin position="1"/>
        <end position="24"/>
    </location>
</feature>
<dbReference type="RefSeq" id="WP_154431789.1">
    <property type="nucleotide sequence ID" value="NZ_VUMS01000007.1"/>
</dbReference>
<dbReference type="EMBL" id="VUMS01000007">
    <property type="protein sequence ID" value="MST66122.1"/>
    <property type="molecule type" value="Genomic_DNA"/>
</dbReference>
<evidence type="ECO:0000313" key="3">
    <source>
        <dbReference type="EMBL" id="MST66122.1"/>
    </source>
</evidence>
<keyword evidence="4" id="KW-1185">Reference proteome</keyword>
<dbReference type="Gene3D" id="2.60.120.380">
    <property type="match status" value="1"/>
</dbReference>
<gene>
    <name evidence="3" type="ORF">FYJ57_05115</name>
</gene>
<evidence type="ECO:0000313" key="4">
    <source>
        <dbReference type="Proteomes" id="UP000440513"/>
    </source>
</evidence>
<proteinExistence type="predicted"/>
<accession>A0A7X2P264</accession>
<feature type="region of interest" description="Disordered" evidence="1">
    <location>
        <begin position="126"/>
        <end position="176"/>
    </location>
</feature>
<dbReference type="AlphaFoldDB" id="A0A7X2P264"/>
<organism evidence="3 4">
    <name type="scientific">Oliverpabstia intestinalis</name>
    <dbReference type="NCBI Taxonomy" id="2606633"/>
    <lineage>
        <taxon>Bacteria</taxon>
        <taxon>Bacillati</taxon>
        <taxon>Bacillota</taxon>
        <taxon>Clostridia</taxon>
        <taxon>Lachnospirales</taxon>
        <taxon>Lachnospiraceae</taxon>
        <taxon>Oliverpabstia</taxon>
    </lineage>
</organism>
<reference evidence="3 4" key="1">
    <citation type="submission" date="2019-08" db="EMBL/GenBank/DDBJ databases">
        <title>In-depth cultivation of the pig gut microbiome towards novel bacterial diversity and tailored functional studies.</title>
        <authorList>
            <person name="Wylensek D."/>
            <person name="Hitch T.C.A."/>
            <person name="Clavel T."/>
        </authorList>
    </citation>
    <scope>NUCLEOTIDE SEQUENCE [LARGE SCALE GENOMIC DNA]</scope>
    <source>
        <strain evidence="3 4">BSM-380-WT-5A</strain>
    </source>
</reference>
<evidence type="ECO:0000256" key="2">
    <source>
        <dbReference type="SAM" id="SignalP"/>
    </source>
</evidence>